<protein>
    <submittedName>
        <fullName evidence="7">Outer membrane receptor protein involved in Fe transport</fullName>
    </submittedName>
</protein>
<feature type="domain" description="Outer membrane protein beta-barrel" evidence="6">
    <location>
        <begin position="384"/>
        <end position="787"/>
    </location>
</feature>
<dbReference type="Gene3D" id="2.40.170.20">
    <property type="entry name" value="TonB-dependent receptor, beta-barrel domain"/>
    <property type="match status" value="1"/>
</dbReference>
<dbReference type="EMBL" id="PYAW01000003">
    <property type="protein sequence ID" value="PSL46516.1"/>
    <property type="molecule type" value="Genomic_DNA"/>
</dbReference>
<dbReference type="RefSeq" id="WP_106529293.1">
    <property type="nucleotide sequence ID" value="NZ_PYAW01000003.1"/>
</dbReference>
<evidence type="ECO:0000259" key="6">
    <source>
        <dbReference type="Pfam" id="PF14905"/>
    </source>
</evidence>
<dbReference type="Pfam" id="PF13620">
    <property type="entry name" value="CarboxypepD_reg"/>
    <property type="match status" value="1"/>
</dbReference>
<dbReference type="InterPro" id="IPR041700">
    <property type="entry name" value="OMP_b-brl_3"/>
</dbReference>
<dbReference type="GO" id="GO:0009279">
    <property type="term" value="C:cell outer membrane"/>
    <property type="evidence" value="ECO:0007669"/>
    <property type="project" value="UniProtKB-SubCell"/>
</dbReference>
<dbReference type="SUPFAM" id="SSF56935">
    <property type="entry name" value="Porins"/>
    <property type="match status" value="1"/>
</dbReference>
<dbReference type="GO" id="GO:0030246">
    <property type="term" value="F:carbohydrate binding"/>
    <property type="evidence" value="ECO:0007669"/>
    <property type="project" value="InterPro"/>
</dbReference>
<dbReference type="SUPFAM" id="SSF49452">
    <property type="entry name" value="Starch-binding domain-like"/>
    <property type="match status" value="1"/>
</dbReference>
<dbReference type="InterPro" id="IPR037066">
    <property type="entry name" value="Plug_dom_sf"/>
</dbReference>
<dbReference type="AlphaFoldDB" id="A0A2P8HJW9"/>
<comment type="caution">
    <text evidence="7">The sequence shown here is derived from an EMBL/GenBank/DDBJ whole genome shotgun (WGS) entry which is preliminary data.</text>
</comment>
<organism evidence="7 8">
    <name type="scientific">Chitinophaga niastensis</name>
    <dbReference type="NCBI Taxonomy" id="536980"/>
    <lineage>
        <taxon>Bacteria</taxon>
        <taxon>Pseudomonadati</taxon>
        <taxon>Bacteroidota</taxon>
        <taxon>Chitinophagia</taxon>
        <taxon>Chitinophagales</taxon>
        <taxon>Chitinophagaceae</taxon>
        <taxon>Chitinophaga</taxon>
    </lineage>
</organism>
<gene>
    <name evidence="7" type="ORF">CLV51_103496</name>
</gene>
<feature type="chain" id="PRO_5015154979" evidence="4">
    <location>
        <begin position="21"/>
        <end position="812"/>
    </location>
</feature>
<dbReference type="Gene3D" id="2.60.40.1120">
    <property type="entry name" value="Carboxypeptidase-like, regulatory domain"/>
    <property type="match status" value="1"/>
</dbReference>
<dbReference type="OrthoDB" id="724695at2"/>
<evidence type="ECO:0000313" key="7">
    <source>
        <dbReference type="EMBL" id="PSL46516.1"/>
    </source>
</evidence>
<feature type="domain" description="TonB-dependent receptor plug" evidence="5">
    <location>
        <begin position="138"/>
        <end position="226"/>
    </location>
</feature>
<dbReference type="Pfam" id="PF07715">
    <property type="entry name" value="Plug"/>
    <property type="match status" value="1"/>
</dbReference>
<dbReference type="InterPro" id="IPR012910">
    <property type="entry name" value="Plug_dom"/>
</dbReference>
<dbReference type="Pfam" id="PF14905">
    <property type="entry name" value="OMP_b-brl_3"/>
    <property type="match status" value="1"/>
</dbReference>
<evidence type="ECO:0000256" key="3">
    <source>
        <dbReference type="ARBA" id="ARBA00023237"/>
    </source>
</evidence>
<dbReference type="PANTHER" id="PTHR40980:SF4">
    <property type="entry name" value="TONB-DEPENDENT RECEPTOR-LIKE BETA-BARREL DOMAIN-CONTAINING PROTEIN"/>
    <property type="match status" value="1"/>
</dbReference>
<proteinExistence type="predicted"/>
<accession>A0A2P8HJW9</accession>
<evidence type="ECO:0000256" key="1">
    <source>
        <dbReference type="ARBA" id="ARBA00004442"/>
    </source>
</evidence>
<keyword evidence="4" id="KW-0732">Signal</keyword>
<dbReference type="Proteomes" id="UP000240971">
    <property type="component" value="Unassembled WGS sequence"/>
</dbReference>
<comment type="subcellular location">
    <subcellularLocation>
        <location evidence="1">Cell outer membrane</location>
    </subcellularLocation>
</comment>
<dbReference type="PANTHER" id="PTHR40980">
    <property type="entry name" value="PLUG DOMAIN-CONTAINING PROTEIN"/>
    <property type="match status" value="1"/>
</dbReference>
<evidence type="ECO:0000256" key="4">
    <source>
        <dbReference type="SAM" id="SignalP"/>
    </source>
</evidence>
<sequence length="812" mass="91026">MKKTSIILVLFLGSGTLLQAQISDTGIIKGRVVDQQAFLLPDATVLLKATRDSGIYRTALSRQDGKFSFSQVKAGNYFIEISRIGFEKLITPAININETNTGTDLGELTLKSVSKMLAGVTVKGNAPLIERQIDKTVVNTDNSIISAGSTVLEMMQKLPGVQMTTEGQLTLNGKSGVNVYIDGKATYLSAGDLANLLNGMSSSTIQKVEIMTNPSAKYDATGTGGIINIVKKKNHKEGLNGSVNGSVGQSHYGKYNGSFTIGYKNQYYNLFFNNTFSYNKTLFNRIVSSNILNDDHSLLTEQVSDNNNININKTYRPTLGIDLYLSKKTILSLSGTASTGLSKDQTISIMDILDGSRKQINRALFTSNIKGPSSNYTIDMQLVHQIDTLGKELSIDMDYADYRNTPAQNNVNILHDAGGNFISESDALLQQHRQLNIYAAKADYVQPLKNEGRLEAGWKSSYVKAINDNTYYNQTGGQNIIDTAQSNYTVNEEMINAVYININKVYKKLTVQAGLRAEQTITKGKQLPAGQLVERNYLQLFPTLFFDYKLNDQNRFNIKSGRRTERAAYSEMVPFRRPLTPTLYFQGNPDLKPQLSYHSELTWSYQNTFFITLGYDIYRDYIRTLPFLDTNKINITRRPTNIQGAHSWNIDFSYSKKITNWWSTDNTLSVYKNAFNGDVNGFRLDDHGISSIYLNCNNSFQINNKLSAECYFEYNSKRQLVTSTFGPYSILSVGVKRLVLANKGTISINANNILQREGHNAIDRYSNLYQYSYWRYYTRSVSVNFIYRFGNGKGVKMRNDAGASDEQKRAGN</sequence>
<name>A0A2P8HJW9_CHINA</name>
<keyword evidence="7" id="KW-0675">Receptor</keyword>
<reference evidence="7 8" key="1">
    <citation type="submission" date="2018-03" db="EMBL/GenBank/DDBJ databases">
        <title>Genomic Encyclopedia of Archaeal and Bacterial Type Strains, Phase II (KMG-II): from individual species to whole genera.</title>
        <authorList>
            <person name="Goeker M."/>
        </authorList>
    </citation>
    <scope>NUCLEOTIDE SEQUENCE [LARGE SCALE GENOMIC DNA]</scope>
    <source>
        <strain evidence="7 8">DSM 24859</strain>
    </source>
</reference>
<dbReference type="Gene3D" id="2.170.130.10">
    <property type="entry name" value="TonB-dependent receptor, plug domain"/>
    <property type="match status" value="1"/>
</dbReference>
<feature type="signal peptide" evidence="4">
    <location>
        <begin position="1"/>
        <end position="20"/>
    </location>
</feature>
<keyword evidence="2" id="KW-0472">Membrane</keyword>
<evidence type="ECO:0000313" key="8">
    <source>
        <dbReference type="Proteomes" id="UP000240971"/>
    </source>
</evidence>
<keyword evidence="8" id="KW-1185">Reference proteome</keyword>
<evidence type="ECO:0000259" key="5">
    <source>
        <dbReference type="Pfam" id="PF07715"/>
    </source>
</evidence>
<keyword evidence="3" id="KW-0998">Cell outer membrane</keyword>
<dbReference type="InterPro" id="IPR013784">
    <property type="entry name" value="Carb-bd-like_fold"/>
</dbReference>
<evidence type="ECO:0000256" key="2">
    <source>
        <dbReference type="ARBA" id="ARBA00023136"/>
    </source>
</evidence>
<dbReference type="InterPro" id="IPR036942">
    <property type="entry name" value="Beta-barrel_TonB_sf"/>
</dbReference>